<reference evidence="3 4" key="2">
    <citation type="submission" date="2021-01" db="EMBL/GenBank/DDBJ databases">
        <title>Genomic Encyclopedia of Type Strains, Phase IV (KMG-IV): sequencing the most valuable type-strain genomes for metagenomic binning, comparative biology and taxonomic classification.</title>
        <authorList>
            <person name="Goeker M."/>
        </authorList>
    </citation>
    <scope>NUCLEOTIDE SEQUENCE [LARGE SCALE GENOMIC DNA]</scope>
    <source>
        <strain evidence="3 4">DSM 6130</strain>
    </source>
</reference>
<dbReference type="PROSITE" id="PS51257">
    <property type="entry name" value="PROKAR_LIPOPROTEIN"/>
    <property type="match status" value="1"/>
</dbReference>
<dbReference type="AlphaFoldDB" id="A0A9W6MRN4"/>
<feature type="signal peptide" evidence="1">
    <location>
        <begin position="1"/>
        <end position="21"/>
    </location>
</feature>
<proteinExistence type="predicted"/>
<dbReference type="Proteomes" id="UP001143400">
    <property type="component" value="Unassembled WGS sequence"/>
</dbReference>
<keyword evidence="4" id="KW-1185">Reference proteome</keyword>
<accession>A0A9W6MRN4</accession>
<evidence type="ECO:0000313" key="2">
    <source>
        <dbReference type="EMBL" id="GLK55181.1"/>
    </source>
</evidence>
<dbReference type="Pfam" id="PF08816">
    <property type="entry name" value="Ivy"/>
    <property type="match status" value="1"/>
</dbReference>
<dbReference type="EMBL" id="BSFF01000002">
    <property type="protein sequence ID" value="GLK55181.1"/>
    <property type="molecule type" value="Genomic_DNA"/>
</dbReference>
<dbReference type="SUPFAM" id="SSF89872">
    <property type="entry name" value="Inhibitor of vertebrate lysozyme, Ivy"/>
    <property type="match status" value="1"/>
</dbReference>
<keyword evidence="1" id="KW-0732">Signal</keyword>
<gene>
    <name evidence="2" type="ORF">GCM10008170_12000</name>
    <name evidence="3" type="ORF">JOD31_000103</name>
</gene>
<dbReference type="Proteomes" id="UP000758856">
    <property type="component" value="Unassembled WGS sequence"/>
</dbReference>
<dbReference type="RefSeq" id="WP_204948374.1">
    <property type="nucleotide sequence ID" value="NZ_BSFF01000002.1"/>
</dbReference>
<name>A0A9W6MRN4_9HYPH</name>
<evidence type="ECO:0000313" key="4">
    <source>
        <dbReference type="Proteomes" id="UP000758856"/>
    </source>
</evidence>
<feature type="chain" id="PRO_5040791247" description="Inhibitor of vertebrate lysozyme" evidence="1">
    <location>
        <begin position="22"/>
        <end position="132"/>
    </location>
</feature>
<dbReference type="Gene3D" id="3.40.1420.10">
    <property type="entry name" value="Inhibitor of vertebrate lysozyme"/>
    <property type="match status" value="1"/>
</dbReference>
<reference evidence="2" key="3">
    <citation type="submission" date="2023-01" db="EMBL/GenBank/DDBJ databases">
        <authorList>
            <person name="Sun Q."/>
            <person name="Evtushenko L."/>
        </authorList>
    </citation>
    <scope>NUCLEOTIDE SEQUENCE</scope>
    <source>
        <strain evidence="2">VKM B-1606</strain>
    </source>
</reference>
<protein>
    <recommendedName>
        <fullName evidence="6">Inhibitor of vertebrate lysozyme</fullName>
    </recommendedName>
</protein>
<reference evidence="2" key="1">
    <citation type="journal article" date="2014" name="Int. J. Syst. Evol. Microbiol.">
        <title>Complete genome sequence of Corynebacterium casei LMG S-19264T (=DSM 44701T), isolated from a smear-ripened cheese.</title>
        <authorList>
            <consortium name="US DOE Joint Genome Institute (JGI-PGF)"/>
            <person name="Walter F."/>
            <person name="Albersmeier A."/>
            <person name="Kalinowski J."/>
            <person name="Ruckert C."/>
        </authorList>
    </citation>
    <scope>NUCLEOTIDE SEQUENCE</scope>
    <source>
        <strain evidence="2">VKM B-1606</strain>
    </source>
</reference>
<organism evidence="2 5">
    <name type="scientific">Methylopila capsulata</name>
    <dbReference type="NCBI Taxonomy" id="61654"/>
    <lineage>
        <taxon>Bacteria</taxon>
        <taxon>Pseudomonadati</taxon>
        <taxon>Pseudomonadota</taxon>
        <taxon>Alphaproteobacteria</taxon>
        <taxon>Hyphomicrobiales</taxon>
        <taxon>Methylopilaceae</taxon>
        <taxon>Methylopila</taxon>
    </lineage>
</organism>
<evidence type="ECO:0000313" key="3">
    <source>
        <dbReference type="EMBL" id="MBM7849891.1"/>
    </source>
</evidence>
<evidence type="ECO:0000256" key="1">
    <source>
        <dbReference type="SAM" id="SignalP"/>
    </source>
</evidence>
<dbReference type="EMBL" id="JAFBCY010000001">
    <property type="protein sequence ID" value="MBM7849891.1"/>
    <property type="molecule type" value="Genomic_DNA"/>
</dbReference>
<sequence>MAKHLWLAAALVCACASLARAEDGGRYLPDIVAGGPQAGALKTMMAGSPPSLAWIAKLEGPSGPSRMVEVSGQRREVAFICKLNRCTDNQFRVLFSADGSFAVGLLIGPGGPQFFGSPTMAERNALIATNQP</sequence>
<evidence type="ECO:0000313" key="5">
    <source>
        <dbReference type="Proteomes" id="UP001143400"/>
    </source>
</evidence>
<evidence type="ECO:0008006" key="6">
    <source>
        <dbReference type="Google" id="ProtNLM"/>
    </source>
</evidence>
<comment type="caution">
    <text evidence="2">The sequence shown here is derived from an EMBL/GenBank/DDBJ whole genome shotgun (WGS) entry which is preliminary data.</text>
</comment>
<dbReference type="InterPro" id="IPR036501">
    <property type="entry name" value="Inhibitor_vert_lysozyme_sf"/>
</dbReference>